<sequence>MPVDLAVEGRTLRHGISLHTLIRKSAALSGPCFLVSTDITHQHLVEAATLRCAWMETCKLPFQEIPVWNTLHLIQNSCWYLFLGATVFFSIS</sequence>
<dbReference type="EMBL" id="VDCV01000008">
    <property type="protein sequence ID" value="KAB5545144.1"/>
    <property type="molecule type" value="Genomic_DNA"/>
</dbReference>
<accession>A0A5N5LQP3</accession>
<keyword evidence="2" id="KW-1185">Reference proteome</keyword>
<gene>
    <name evidence="1" type="ORF">DKX38_013256</name>
</gene>
<protein>
    <submittedName>
        <fullName evidence="1">Uncharacterized protein</fullName>
    </submittedName>
</protein>
<evidence type="ECO:0000313" key="1">
    <source>
        <dbReference type="EMBL" id="KAB5545144.1"/>
    </source>
</evidence>
<dbReference type="Proteomes" id="UP000326939">
    <property type="component" value="Chromosome 8"/>
</dbReference>
<dbReference type="AlphaFoldDB" id="A0A5N5LQP3"/>
<evidence type="ECO:0000313" key="2">
    <source>
        <dbReference type="Proteomes" id="UP000326939"/>
    </source>
</evidence>
<proteinExistence type="predicted"/>
<name>A0A5N5LQP3_9ROSI</name>
<comment type="caution">
    <text evidence="1">The sequence shown here is derived from an EMBL/GenBank/DDBJ whole genome shotgun (WGS) entry which is preliminary data.</text>
</comment>
<reference evidence="2" key="1">
    <citation type="journal article" date="2019" name="Gigascience">
        <title>De novo genome assembly of the endangered Acer yangbiense, a plant species with extremely small populations endemic to Yunnan Province, China.</title>
        <authorList>
            <person name="Yang J."/>
            <person name="Wariss H.M."/>
            <person name="Tao L."/>
            <person name="Zhang R."/>
            <person name="Yun Q."/>
            <person name="Hollingsworth P."/>
            <person name="Dao Z."/>
            <person name="Luo G."/>
            <person name="Guo H."/>
            <person name="Ma Y."/>
            <person name="Sun W."/>
        </authorList>
    </citation>
    <scope>NUCLEOTIDE SEQUENCE [LARGE SCALE GENOMIC DNA]</scope>
    <source>
        <strain evidence="2">cv. br00</strain>
    </source>
</reference>
<organism evidence="1 2">
    <name type="scientific">Salix brachista</name>
    <dbReference type="NCBI Taxonomy" id="2182728"/>
    <lineage>
        <taxon>Eukaryota</taxon>
        <taxon>Viridiplantae</taxon>
        <taxon>Streptophyta</taxon>
        <taxon>Embryophyta</taxon>
        <taxon>Tracheophyta</taxon>
        <taxon>Spermatophyta</taxon>
        <taxon>Magnoliopsida</taxon>
        <taxon>eudicotyledons</taxon>
        <taxon>Gunneridae</taxon>
        <taxon>Pentapetalae</taxon>
        <taxon>rosids</taxon>
        <taxon>fabids</taxon>
        <taxon>Malpighiales</taxon>
        <taxon>Salicaceae</taxon>
        <taxon>Saliceae</taxon>
        <taxon>Salix</taxon>
    </lineage>
</organism>